<keyword evidence="5" id="KW-1185">Reference proteome</keyword>
<protein>
    <recommendedName>
        <fullName evidence="3">Periplasmic copper-binding protein NosD beta helix domain-containing protein</fullName>
    </recommendedName>
</protein>
<dbReference type="RefSeq" id="WP_139606869.1">
    <property type="nucleotide sequence ID" value="NZ_VDCQ01000077.1"/>
</dbReference>
<dbReference type="InterPro" id="IPR011050">
    <property type="entry name" value="Pectin_lyase_fold/virulence"/>
</dbReference>
<dbReference type="InterPro" id="IPR006626">
    <property type="entry name" value="PbH1"/>
</dbReference>
<feature type="compositionally biased region" description="Basic and acidic residues" evidence="1">
    <location>
        <begin position="1"/>
        <end position="18"/>
    </location>
</feature>
<keyword evidence="2" id="KW-0812">Transmembrane</keyword>
<dbReference type="Pfam" id="PF05048">
    <property type="entry name" value="NosD"/>
    <property type="match status" value="1"/>
</dbReference>
<dbReference type="Gene3D" id="2.160.20.10">
    <property type="entry name" value="Single-stranded right-handed beta-helix, Pectin lyase-like"/>
    <property type="match status" value="1"/>
</dbReference>
<evidence type="ECO:0000256" key="1">
    <source>
        <dbReference type="SAM" id="MobiDB-lite"/>
    </source>
</evidence>
<dbReference type="SUPFAM" id="SSF51126">
    <property type="entry name" value="Pectin lyase-like"/>
    <property type="match status" value="1"/>
</dbReference>
<sequence>MKDREDYQRQDIARESAKEAGTPGNPMIDDRDSYRNRERAISRRKMLAAIGTAGVAFAAGGLLQAGASGRGGGRGVTDSVYGPDNPESDECCVRYASMAELRAMTTAPDAELYYLTDPGKEGYFQYDPADVLTPDNTGTVLVSVFGARFKRLQVNGLFPINWFGAAGDGIQDETAALQAAINAAAEVGGQVYLPPGTFLIAARHTFQTPGSLDFGYAVRVPANVTIAGTTGTILTQAITYANRRVLFYVEGSHVSIRNFRIENTYPISPGGNLSSIEFGAGDGFDASLSANIENITIENVTVYRSWHPVKFHFSDGSGKTAGNIIVRGVRSYHDKTSKSSGGINFRSTPNGRISRVTVDSCHVHDPVTSAAVGFYGVHDATVSGCSVTGSGPNAAGIQIENGGKLIAVTGNTCTDNVNGIWVDDSVDVTITGNAITGTSNAKGIRVTRQGYIDEPNKLTTGIVITGNSLRGCRIVAEEFGASPAGAFGAVSVANNVIVGDGANVTTAIHMYRVPYLTVIGNTVLGAGTYSLYFSTSADDMLIVAMNMTAKAGNEASSGMRVTGTAVHMNIVGNMFANGYDSLGGQEGASVANSTWNGAVMWHYGGTGIMAGSGSPEGVQSASSGSVFLRRDGGSTQTLYVKESGAGSTGWVGK</sequence>
<proteinExistence type="predicted"/>
<accession>A0A5C4SXU7</accession>
<comment type="caution">
    <text evidence="4">The sequence shown here is derived from an EMBL/GenBank/DDBJ whole genome shotgun (WGS) entry which is preliminary data.</text>
</comment>
<evidence type="ECO:0000259" key="3">
    <source>
        <dbReference type="Pfam" id="PF05048"/>
    </source>
</evidence>
<reference evidence="4 5" key="1">
    <citation type="submission" date="2019-05" db="EMBL/GenBank/DDBJ databases">
        <title>We sequenced the genome of Paenibacillus hemerocallicola KCTC 33185 for further insight into its adaptation and study the phylogeny of Paenibacillus.</title>
        <authorList>
            <person name="Narsing Rao M.P."/>
        </authorList>
    </citation>
    <scope>NUCLEOTIDE SEQUENCE [LARGE SCALE GENOMIC DNA]</scope>
    <source>
        <strain evidence="4 5">KCTC 33185</strain>
    </source>
</reference>
<evidence type="ECO:0000313" key="4">
    <source>
        <dbReference type="EMBL" id="TNJ61057.1"/>
    </source>
</evidence>
<evidence type="ECO:0000313" key="5">
    <source>
        <dbReference type="Proteomes" id="UP000307943"/>
    </source>
</evidence>
<feature type="transmembrane region" description="Helical" evidence="2">
    <location>
        <begin position="46"/>
        <end position="67"/>
    </location>
</feature>
<dbReference type="Proteomes" id="UP000307943">
    <property type="component" value="Unassembled WGS sequence"/>
</dbReference>
<evidence type="ECO:0000256" key="2">
    <source>
        <dbReference type="SAM" id="Phobius"/>
    </source>
</evidence>
<feature type="region of interest" description="Disordered" evidence="1">
    <location>
        <begin position="1"/>
        <end position="35"/>
    </location>
</feature>
<dbReference type="AlphaFoldDB" id="A0A5C4SXU7"/>
<dbReference type="InterPro" id="IPR012334">
    <property type="entry name" value="Pectin_lyas_fold"/>
</dbReference>
<dbReference type="InterPro" id="IPR007742">
    <property type="entry name" value="NosD_dom"/>
</dbReference>
<dbReference type="SMART" id="SM00710">
    <property type="entry name" value="PbH1"/>
    <property type="match status" value="9"/>
</dbReference>
<dbReference type="EMBL" id="VDCQ01000077">
    <property type="protein sequence ID" value="TNJ61057.1"/>
    <property type="molecule type" value="Genomic_DNA"/>
</dbReference>
<feature type="domain" description="Periplasmic copper-binding protein NosD beta helix" evidence="3">
    <location>
        <begin position="330"/>
        <end position="504"/>
    </location>
</feature>
<name>A0A5C4SXU7_9BACL</name>
<organism evidence="4 5">
    <name type="scientific">Paenibacillus hemerocallicola</name>
    <dbReference type="NCBI Taxonomy" id="1172614"/>
    <lineage>
        <taxon>Bacteria</taxon>
        <taxon>Bacillati</taxon>
        <taxon>Bacillota</taxon>
        <taxon>Bacilli</taxon>
        <taxon>Bacillales</taxon>
        <taxon>Paenibacillaceae</taxon>
        <taxon>Paenibacillus</taxon>
    </lineage>
</organism>
<dbReference type="PROSITE" id="PS51318">
    <property type="entry name" value="TAT"/>
    <property type="match status" value="1"/>
</dbReference>
<gene>
    <name evidence="4" type="ORF">FE784_34885</name>
</gene>
<keyword evidence="2" id="KW-1133">Transmembrane helix</keyword>
<dbReference type="OrthoDB" id="6502305at2"/>
<dbReference type="InterPro" id="IPR006311">
    <property type="entry name" value="TAT_signal"/>
</dbReference>
<keyword evidence="2" id="KW-0472">Membrane</keyword>